<accession>A0A9P1NCQ0</accession>
<evidence type="ECO:0000313" key="3">
    <source>
        <dbReference type="Proteomes" id="UP001152747"/>
    </source>
</evidence>
<evidence type="ECO:0008006" key="4">
    <source>
        <dbReference type="Google" id="ProtNLM"/>
    </source>
</evidence>
<sequence length="138" mass="14619">MLAVLVIFSCIWAISNSCAPTISTTTVATSTQAINTTGCCYWPFQVSGINTANVTYSACTNATIHYSCSTTTNSTAVLLGNVTSNDAAISNNQLIGSYGSSVDTTLVCNLTTHYYNFILNNAVNYTFYTSYGCGYSGN</sequence>
<dbReference type="Proteomes" id="UP001152747">
    <property type="component" value="Unassembled WGS sequence"/>
</dbReference>
<evidence type="ECO:0000256" key="1">
    <source>
        <dbReference type="SAM" id="SignalP"/>
    </source>
</evidence>
<feature type="chain" id="PRO_5040209905" description="C6 domain-containing protein" evidence="1">
    <location>
        <begin position="18"/>
        <end position="138"/>
    </location>
</feature>
<evidence type="ECO:0000313" key="2">
    <source>
        <dbReference type="EMBL" id="CAI5456777.1"/>
    </source>
</evidence>
<protein>
    <recommendedName>
        <fullName evidence="4">C6 domain-containing protein</fullName>
    </recommendedName>
</protein>
<gene>
    <name evidence="2" type="ORF">CAMP_LOCUS19414</name>
</gene>
<name>A0A9P1NCQ0_9PELO</name>
<keyword evidence="1" id="KW-0732">Signal</keyword>
<reference evidence="2" key="1">
    <citation type="submission" date="2022-11" db="EMBL/GenBank/DDBJ databases">
        <authorList>
            <person name="Kikuchi T."/>
        </authorList>
    </citation>
    <scope>NUCLEOTIDE SEQUENCE</scope>
    <source>
        <strain evidence="2">PS1010</strain>
    </source>
</reference>
<feature type="signal peptide" evidence="1">
    <location>
        <begin position="1"/>
        <end position="17"/>
    </location>
</feature>
<organism evidence="2 3">
    <name type="scientific">Caenorhabditis angaria</name>
    <dbReference type="NCBI Taxonomy" id="860376"/>
    <lineage>
        <taxon>Eukaryota</taxon>
        <taxon>Metazoa</taxon>
        <taxon>Ecdysozoa</taxon>
        <taxon>Nematoda</taxon>
        <taxon>Chromadorea</taxon>
        <taxon>Rhabditida</taxon>
        <taxon>Rhabditina</taxon>
        <taxon>Rhabditomorpha</taxon>
        <taxon>Rhabditoidea</taxon>
        <taxon>Rhabditidae</taxon>
        <taxon>Peloderinae</taxon>
        <taxon>Caenorhabditis</taxon>
    </lineage>
</organism>
<dbReference type="EMBL" id="CANHGI010000006">
    <property type="protein sequence ID" value="CAI5456777.1"/>
    <property type="molecule type" value="Genomic_DNA"/>
</dbReference>
<comment type="caution">
    <text evidence="2">The sequence shown here is derived from an EMBL/GenBank/DDBJ whole genome shotgun (WGS) entry which is preliminary data.</text>
</comment>
<proteinExistence type="predicted"/>
<keyword evidence="3" id="KW-1185">Reference proteome</keyword>
<dbReference type="AlphaFoldDB" id="A0A9P1NCQ0"/>